<accession>A0ABW9UU61</accession>
<protein>
    <submittedName>
        <fullName evidence="1">DUF3703 domain-containing protein</fullName>
    </submittedName>
</protein>
<name>A0ABW9UU61_9SPHN</name>
<gene>
    <name evidence="1" type="ORF">GRI72_06045</name>
</gene>
<dbReference type="Pfam" id="PF12487">
    <property type="entry name" value="DUF3703"/>
    <property type="match status" value="1"/>
</dbReference>
<comment type="caution">
    <text evidence="1">The sequence shown here is derived from an EMBL/GenBank/DDBJ whole genome shotgun (WGS) entry which is preliminary data.</text>
</comment>
<evidence type="ECO:0000313" key="1">
    <source>
        <dbReference type="EMBL" id="MXO68386.1"/>
    </source>
</evidence>
<keyword evidence="2" id="KW-1185">Reference proteome</keyword>
<dbReference type="RefSeq" id="WP_160733025.1">
    <property type="nucleotide sequence ID" value="NZ_WTYO01000002.1"/>
</dbReference>
<dbReference type="InterPro" id="IPR022172">
    <property type="entry name" value="DUF3703"/>
</dbReference>
<reference evidence="1 2" key="1">
    <citation type="submission" date="2019-12" db="EMBL/GenBank/DDBJ databases">
        <title>Genomic-based taxomic classification of the family Erythrobacteraceae.</title>
        <authorList>
            <person name="Xu L."/>
        </authorList>
    </citation>
    <scope>NUCLEOTIDE SEQUENCE [LARGE SCALE GENOMIC DNA]</scope>
    <source>
        <strain evidence="1 2">H32</strain>
    </source>
</reference>
<sequence length="120" mass="13263">MAEDRPARIARFLAGEYRAARTAEQAGDIAAAWRHLERAHVVAQARPIPHCRSHWAMLRLALRLRDWREAAGQAIRLTLAPIGNLTGRLPPGNVGRARVSAFAPMAIPPDLEAILHPESR</sequence>
<evidence type="ECO:0000313" key="2">
    <source>
        <dbReference type="Proteomes" id="UP000444401"/>
    </source>
</evidence>
<organism evidence="1 2">
    <name type="scientific">Pelagerythrobacter marinus</name>
    <dbReference type="NCBI Taxonomy" id="538382"/>
    <lineage>
        <taxon>Bacteria</taxon>
        <taxon>Pseudomonadati</taxon>
        <taxon>Pseudomonadota</taxon>
        <taxon>Alphaproteobacteria</taxon>
        <taxon>Sphingomonadales</taxon>
        <taxon>Erythrobacteraceae</taxon>
        <taxon>Pelagerythrobacter</taxon>
    </lineage>
</organism>
<dbReference type="EMBL" id="WTYO01000002">
    <property type="protein sequence ID" value="MXO68386.1"/>
    <property type="molecule type" value="Genomic_DNA"/>
</dbReference>
<proteinExistence type="predicted"/>
<dbReference type="Proteomes" id="UP000444401">
    <property type="component" value="Unassembled WGS sequence"/>
</dbReference>